<dbReference type="GO" id="GO:0005739">
    <property type="term" value="C:mitochondrion"/>
    <property type="evidence" value="ECO:0007669"/>
    <property type="project" value="TreeGrafter"/>
</dbReference>
<dbReference type="SUPFAM" id="SSF52440">
    <property type="entry name" value="PreATP-grasp domain"/>
    <property type="match status" value="1"/>
</dbReference>
<dbReference type="Gene3D" id="3.30.470.20">
    <property type="entry name" value="ATP-grasp fold, B domain"/>
    <property type="match status" value="1"/>
</dbReference>
<keyword evidence="3 6" id="KW-0547">Nucleotide-binding</keyword>
<dbReference type="FunFam" id="3.40.50.20:FF:000010">
    <property type="entry name" value="Propionyl-CoA carboxylase subunit alpha"/>
    <property type="match status" value="1"/>
</dbReference>
<dbReference type="InterPro" id="IPR005482">
    <property type="entry name" value="Biotin_COase_C"/>
</dbReference>
<dbReference type="FunFam" id="3.30.470.20:FF:000028">
    <property type="entry name" value="Methylcrotonoyl-CoA carboxylase subunit alpha, mitochondrial"/>
    <property type="match status" value="1"/>
</dbReference>
<evidence type="ECO:0000256" key="5">
    <source>
        <dbReference type="ARBA" id="ARBA00023267"/>
    </source>
</evidence>
<sequence>MNNLLMNKILIANRGEIACRIVRTAQKMNIKTVGLYNDADRGAKHVEMMDEAYYIGSNTLADSYLNMNKILKIAQMTGTHAIHPGYGFLSENCNFVDLLEKNNIIFIGPPSNAISAMGNKSESKNVMQNANVPVVEGYHGENQDEKFLFEQAEKIGFPVLIKAVLGGGGKGMRTVFKKEDFYPALEQAKREAMKSFSDDQMLVEKFIQKPKHIEVQVFGDRHGNYVHLFERDCSIQRRHQKIIEEAPSFLSPEMRMQIGDSAVRAAEAVGYYNAGTVEFIFDTISDEYFFMEMNTRLQVEHPISEEISGQDFVEWQLRVARGEKLPLTQNQLKINGHSIESRIYAEDPDSEFLPQSGTIHYLREPNNRESAIVDNDVRVDTGVREGDDVSIFFDPMISKLIVHGKNRDDAIKKMYNALDNYNIIGLKNNITFLKKALEEKAFLENNYDTDFIEKYKDSLFDRPFTNIIPTQKDLFHSALIQILNEKRKVDVESESGHAYSHSNPWHTQDAFRINHSSTRKFSFLDNDDTEYTVEVIYESNNQFKVREVTEDSSSDWTHLSTSWVDDNNVIIESDSQMLKVEYFIDAEGSVHSKRENGDIVQLKEKVEDFSGEEGVNSANLISSPMPGKIVKIFTKPGEVVKKGQNLLSLESMKMEYLIKAEKDGVIKEVHTAETEFVQIGAKLVEFEEQEA</sequence>
<dbReference type="GO" id="GO:0046872">
    <property type="term" value="F:metal ion binding"/>
    <property type="evidence" value="ECO:0007669"/>
    <property type="project" value="InterPro"/>
</dbReference>
<evidence type="ECO:0000313" key="11">
    <source>
        <dbReference type="Proteomes" id="UP001295684"/>
    </source>
</evidence>
<evidence type="ECO:0000256" key="3">
    <source>
        <dbReference type="ARBA" id="ARBA00022741"/>
    </source>
</evidence>
<dbReference type="InterPro" id="IPR013815">
    <property type="entry name" value="ATP_grasp_subdomain_1"/>
</dbReference>
<dbReference type="Gene3D" id="3.30.700.40">
    <property type="match status" value="1"/>
</dbReference>
<evidence type="ECO:0000256" key="1">
    <source>
        <dbReference type="ARBA" id="ARBA00001953"/>
    </source>
</evidence>
<dbReference type="PROSITE" id="PS50975">
    <property type="entry name" value="ATP_GRASP"/>
    <property type="match status" value="1"/>
</dbReference>
<dbReference type="InterPro" id="IPR050856">
    <property type="entry name" value="Biotin_carboxylase_complex"/>
</dbReference>
<dbReference type="PROSITE" id="PS00867">
    <property type="entry name" value="CPSASE_2"/>
    <property type="match status" value="1"/>
</dbReference>
<dbReference type="InterPro" id="IPR016185">
    <property type="entry name" value="PreATP-grasp_dom_sf"/>
</dbReference>
<dbReference type="AlphaFoldDB" id="A0AAD1U6Q0"/>
<keyword evidence="5" id="KW-0092">Biotin</keyword>
<evidence type="ECO:0000259" key="9">
    <source>
        <dbReference type="PROSITE" id="PS50979"/>
    </source>
</evidence>
<evidence type="ECO:0000256" key="6">
    <source>
        <dbReference type="PROSITE-ProRule" id="PRU00409"/>
    </source>
</evidence>
<dbReference type="InterPro" id="IPR011053">
    <property type="entry name" value="Single_hybrid_motif"/>
</dbReference>
<dbReference type="CDD" id="cd06850">
    <property type="entry name" value="biotinyl_domain"/>
    <property type="match status" value="1"/>
</dbReference>
<dbReference type="InterPro" id="IPR005479">
    <property type="entry name" value="CPAse_ATP-bd"/>
</dbReference>
<dbReference type="SUPFAM" id="SSF56059">
    <property type="entry name" value="Glutathione synthetase ATP-binding domain-like"/>
    <property type="match status" value="1"/>
</dbReference>
<keyword evidence="4 6" id="KW-0067">ATP-binding</keyword>
<dbReference type="Gene3D" id="3.40.50.20">
    <property type="match status" value="1"/>
</dbReference>
<dbReference type="Pfam" id="PF00364">
    <property type="entry name" value="Biotin_lipoyl"/>
    <property type="match status" value="1"/>
</dbReference>
<dbReference type="GO" id="GO:0005524">
    <property type="term" value="F:ATP binding"/>
    <property type="evidence" value="ECO:0007669"/>
    <property type="project" value="UniProtKB-UniRule"/>
</dbReference>
<dbReference type="PANTHER" id="PTHR18866:SF33">
    <property type="entry name" value="METHYLCROTONOYL-COA CARBOXYLASE SUBUNIT ALPHA, MITOCHONDRIAL-RELATED"/>
    <property type="match status" value="1"/>
</dbReference>
<protein>
    <submittedName>
        <fullName evidence="10">Uncharacterized protein</fullName>
    </submittedName>
</protein>
<dbReference type="InterPro" id="IPR011761">
    <property type="entry name" value="ATP-grasp"/>
</dbReference>
<comment type="caution">
    <text evidence="10">The sequence shown here is derived from an EMBL/GenBank/DDBJ whole genome shotgun (WGS) entry which is preliminary data.</text>
</comment>
<dbReference type="Proteomes" id="UP001295684">
    <property type="component" value="Unassembled WGS sequence"/>
</dbReference>
<dbReference type="EMBL" id="CAMPGE010001333">
    <property type="protein sequence ID" value="CAI2360113.1"/>
    <property type="molecule type" value="Genomic_DNA"/>
</dbReference>
<dbReference type="GO" id="GO:0004485">
    <property type="term" value="F:methylcrotonoyl-CoA carboxylase activity"/>
    <property type="evidence" value="ECO:0007669"/>
    <property type="project" value="TreeGrafter"/>
</dbReference>
<dbReference type="InterPro" id="IPR011054">
    <property type="entry name" value="Rudment_hybrid_motif"/>
</dbReference>
<dbReference type="PROSITE" id="PS50979">
    <property type="entry name" value="BC"/>
    <property type="match status" value="1"/>
</dbReference>
<feature type="domain" description="Biotin carboxylation" evidence="9">
    <location>
        <begin position="5"/>
        <end position="457"/>
    </location>
</feature>
<dbReference type="SUPFAM" id="SSF51246">
    <property type="entry name" value="Rudiment single hybrid motif"/>
    <property type="match status" value="1"/>
</dbReference>
<evidence type="ECO:0000256" key="4">
    <source>
        <dbReference type="ARBA" id="ARBA00022840"/>
    </source>
</evidence>
<evidence type="ECO:0000259" key="8">
    <source>
        <dbReference type="PROSITE" id="PS50975"/>
    </source>
</evidence>
<dbReference type="InterPro" id="IPR000089">
    <property type="entry name" value="Biotin_lipoyl"/>
</dbReference>
<name>A0AAD1U6Q0_EUPCR</name>
<proteinExistence type="predicted"/>
<organism evidence="10 11">
    <name type="scientific">Euplotes crassus</name>
    <dbReference type="NCBI Taxonomy" id="5936"/>
    <lineage>
        <taxon>Eukaryota</taxon>
        <taxon>Sar</taxon>
        <taxon>Alveolata</taxon>
        <taxon>Ciliophora</taxon>
        <taxon>Intramacronucleata</taxon>
        <taxon>Spirotrichea</taxon>
        <taxon>Hypotrichia</taxon>
        <taxon>Euplotida</taxon>
        <taxon>Euplotidae</taxon>
        <taxon>Moneuplotes</taxon>
    </lineage>
</organism>
<keyword evidence="2" id="KW-0436">Ligase</keyword>
<dbReference type="Gene3D" id="2.40.50.100">
    <property type="match status" value="1"/>
</dbReference>
<comment type="cofactor">
    <cofactor evidence="1">
        <name>biotin</name>
        <dbReference type="ChEBI" id="CHEBI:57586"/>
    </cofactor>
</comment>
<dbReference type="PANTHER" id="PTHR18866">
    <property type="entry name" value="CARBOXYLASE:PYRUVATE/ACETYL-COA/PROPIONYL-COA CARBOXYLASE"/>
    <property type="match status" value="1"/>
</dbReference>
<dbReference type="PROSITE" id="PS50968">
    <property type="entry name" value="BIOTINYL_LIPOYL"/>
    <property type="match status" value="1"/>
</dbReference>
<feature type="domain" description="ATP-grasp" evidence="8">
    <location>
        <begin position="124"/>
        <end position="321"/>
    </location>
</feature>
<evidence type="ECO:0000259" key="7">
    <source>
        <dbReference type="PROSITE" id="PS50968"/>
    </source>
</evidence>
<evidence type="ECO:0000313" key="10">
    <source>
        <dbReference type="EMBL" id="CAI2360113.1"/>
    </source>
</evidence>
<dbReference type="Gene3D" id="3.30.1490.20">
    <property type="entry name" value="ATP-grasp fold, A domain"/>
    <property type="match status" value="1"/>
</dbReference>
<accession>A0AAD1U6Q0</accession>
<keyword evidence="11" id="KW-1185">Reference proteome</keyword>
<dbReference type="SMART" id="SM00878">
    <property type="entry name" value="Biotin_carb_C"/>
    <property type="match status" value="1"/>
</dbReference>
<feature type="domain" description="Lipoyl-binding" evidence="7">
    <location>
        <begin position="610"/>
        <end position="687"/>
    </location>
</feature>
<dbReference type="SUPFAM" id="SSF51230">
    <property type="entry name" value="Single hybrid motif"/>
    <property type="match status" value="1"/>
</dbReference>
<dbReference type="Pfam" id="PF02785">
    <property type="entry name" value="Biotin_carb_C"/>
    <property type="match status" value="1"/>
</dbReference>
<evidence type="ECO:0000256" key="2">
    <source>
        <dbReference type="ARBA" id="ARBA00022598"/>
    </source>
</evidence>
<dbReference type="Pfam" id="PF00289">
    <property type="entry name" value="Biotin_carb_N"/>
    <property type="match status" value="1"/>
</dbReference>
<dbReference type="InterPro" id="IPR005481">
    <property type="entry name" value="BC-like_N"/>
</dbReference>
<reference evidence="10" key="1">
    <citation type="submission" date="2023-07" db="EMBL/GenBank/DDBJ databases">
        <authorList>
            <consortium name="AG Swart"/>
            <person name="Singh M."/>
            <person name="Singh A."/>
            <person name="Seah K."/>
            <person name="Emmerich C."/>
        </authorList>
    </citation>
    <scope>NUCLEOTIDE SEQUENCE</scope>
    <source>
        <strain evidence="10">DP1</strain>
    </source>
</reference>
<dbReference type="FunFam" id="3.30.1490.20:FF:000003">
    <property type="entry name" value="acetyl-CoA carboxylase isoform X1"/>
    <property type="match status" value="1"/>
</dbReference>
<dbReference type="Pfam" id="PF02786">
    <property type="entry name" value="CPSase_L_D2"/>
    <property type="match status" value="1"/>
</dbReference>
<dbReference type="InterPro" id="IPR011764">
    <property type="entry name" value="Biotin_carboxylation_dom"/>
</dbReference>
<gene>
    <name evidence="10" type="ORF">ECRASSUSDP1_LOCUS1411</name>
</gene>